<feature type="non-terminal residue" evidence="1">
    <location>
        <position position="1"/>
    </location>
</feature>
<proteinExistence type="predicted"/>
<comment type="caution">
    <text evidence="1">The sequence shown here is derived from an EMBL/GenBank/DDBJ whole genome shotgun (WGS) entry which is preliminary data.</text>
</comment>
<organism evidence="1 2">
    <name type="scientific">Chaenocephalus aceratus</name>
    <name type="common">Blackfin icefish</name>
    <name type="synonym">Chaenichthys aceratus</name>
    <dbReference type="NCBI Taxonomy" id="36190"/>
    <lineage>
        <taxon>Eukaryota</taxon>
        <taxon>Metazoa</taxon>
        <taxon>Chordata</taxon>
        <taxon>Craniata</taxon>
        <taxon>Vertebrata</taxon>
        <taxon>Euteleostomi</taxon>
        <taxon>Actinopterygii</taxon>
        <taxon>Neopterygii</taxon>
        <taxon>Teleostei</taxon>
        <taxon>Neoteleostei</taxon>
        <taxon>Acanthomorphata</taxon>
        <taxon>Eupercaria</taxon>
        <taxon>Perciformes</taxon>
        <taxon>Notothenioidei</taxon>
        <taxon>Channichthyidae</taxon>
        <taxon>Chaenocephalus</taxon>
    </lineage>
</organism>
<protein>
    <submittedName>
        <fullName evidence="1">Uncharacterized protein</fullName>
    </submittedName>
</protein>
<name>A0ACB9WG35_CHAAC</name>
<evidence type="ECO:0000313" key="1">
    <source>
        <dbReference type="EMBL" id="KAI4812041.1"/>
    </source>
</evidence>
<keyword evidence="2" id="KW-1185">Reference proteome</keyword>
<dbReference type="Proteomes" id="UP001057452">
    <property type="component" value="Chromosome 16"/>
</dbReference>
<evidence type="ECO:0000313" key="2">
    <source>
        <dbReference type="Proteomes" id="UP001057452"/>
    </source>
</evidence>
<dbReference type="EMBL" id="CM043800">
    <property type="protein sequence ID" value="KAI4812041.1"/>
    <property type="molecule type" value="Genomic_DNA"/>
</dbReference>
<accession>A0ACB9WG35</accession>
<gene>
    <name evidence="1" type="ORF">KUCAC02_014897</name>
</gene>
<sequence>ALQVCNFQSEEITVIRQLGGCNVVMWVCNLCRKTTRNPHQVGSVVLRPGARSGTGCVFEGGPQGKKAKLQDPSLYPYQGAPGDLTPGSDRSRTSRRAPAQTGVP</sequence>
<reference evidence="1" key="1">
    <citation type="submission" date="2022-05" db="EMBL/GenBank/DDBJ databases">
        <title>Chromosome-level genome of Chaenocephalus aceratus.</title>
        <authorList>
            <person name="Park H."/>
        </authorList>
    </citation>
    <scope>NUCLEOTIDE SEQUENCE</scope>
    <source>
        <strain evidence="1">KU_202001</strain>
    </source>
</reference>